<dbReference type="PANTHER" id="PTHR37311:SF1">
    <property type="entry name" value="2-PHOSPHOSULFOLACTATE PHOSPHATASE-RELATED"/>
    <property type="match status" value="1"/>
</dbReference>
<proteinExistence type="inferred from homology"/>
<dbReference type="PANTHER" id="PTHR37311">
    <property type="entry name" value="2-PHOSPHOSULFOLACTATE PHOSPHATASE-RELATED"/>
    <property type="match status" value="1"/>
</dbReference>
<gene>
    <name evidence="8" type="primary">comB</name>
    <name evidence="8" type="ORF">Enr8_36510</name>
</gene>
<dbReference type="Gene3D" id="3.90.1560.10">
    <property type="entry name" value="ComB-like"/>
    <property type="match status" value="1"/>
</dbReference>
<comment type="similarity">
    <text evidence="2">Belongs to the ComB family.</text>
</comment>
<evidence type="ECO:0000256" key="6">
    <source>
        <dbReference type="ARBA" id="ARBA00022842"/>
    </source>
</evidence>
<evidence type="ECO:0000313" key="8">
    <source>
        <dbReference type="EMBL" id="TWT31727.1"/>
    </source>
</evidence>
<dbReference type="FunFam" id="3.90.1560.10:FF:000001">
    <property type="entry name" value="Probable 2-phosphosulfolactate phosphatase"/>
    <property type="match status" value="1"/>
</dbReference>
<organism evidence="8 9">
    <name type="scientific">Blastopirellula retiformator</name>
    <dbReference type="NCBI Taxonomy" id="2527970"/>
    <lineage>
        <taxon>Bacteria</taxon>
        <taxon>Pseudomonadati</taxon>
        <taxon>Planctomycetota</taxon>
        <taxon>Planctomycetia</taxon>
        <taxon>Pirellulales</taxon>
        <taxon>Pirellulaceae</taxon>
        <taxon>Blastopirellula</taxon>
    </lineage>
</organism>
<dbReference type="AlphaFoldDB" id="A0A5C5V1R4"/>
<protein>
    <recommendedName>
        <fullName evidence="4">Probable 2-phosphosulfolactate phosphatase</fullName>
        <ecNumber evidence="3">3.1.3.71</ecNumber>
    </recommendedName>
</protein>
<dbReference type="GO" id="GO:0050532">
    <property type="term" value="F:2-phosphosulfolactate phosphatase activity"/>
    <property type="evidence" value="ECO:0007669"/>
    <property type="project" value="UniProtKB-EC"/>
</dbReference>
<dbReference type="OrthoDB" id="4913at2"/>
<evidence type="ECO:0000256" key="4">
    <source>
        <dbReference type="ARBA" id="ARBA00021948"/>
    </source>
</evidence>
<comment type="cofactor">
    <cofactor evidence="1">
        <name>Mg(2+)</name>
        <dbReference type="ChEBI" id="CHEBI:18420"/>
    </cofactor>
</comment>
<dbReference type="SUPFAM" id="SSF142823">
    <property type="entry name" value="ComB-like"/>
    <property type="match status" value="1"/>
</dbReference>
<keyword evidence="6" id="KW-0460">Magnesium</keyword>
<evidence type="ECO:0000256" key="2">
    <source>
        <dbReference type="ARBA" id="ARBA00009997"/>
    </source>
</evidence>
<comment type="caution">
    <text evidence="8">The sequence shown here is derived from an EMBL/GenBank/DDBJ whole genome shotgun (WGS) entry which is preliminary data.</text>
</comment>
<sequence length="244" mass="25820">MSSVIHVHLLPELAPEEALAGSTTVVIDVLRATTTIVHMLAAGADHVVPCISIEDAKEKGAAIEGAILGGERGGVRIDGFDLGNSPSEYSPDVVGGHTIVFTTTNGTKAMQRCQRAGRILIGAFVNLTAVCRELSGAEQVHLVCAGTAGEVTREDVLLAGAIVDLMGTTSDWQLNDAAQIALDAWRAAQEDLVAVPLVERLQKSRGGRNVLAIGLENDIQIAATLDKFDLVPELDAKTWEIRLR</sequence>
<comment type="catalytic activity">
    <reaction evidence="7">
        <text>(2R)-O-phospho-3-sulfolactate + H2O = (2R)-3-sulfolactate + phosphate</text>
        <dbReference type="Rhea" id="RHEA:23416"/>
        <dbReference type="ChEBI" id="CHEBI:15377"/>
        <dbReference type="ChEBI" id="CHEBI:15597"/>
        <dbReference type="ChEBI" id="CHEBI:43474"/>
        <dbReference type="ChEBI" id="CHEBI:58738"/>
        <dbReference type="EC" id="3.1.3.71"/>
    </reaction>
</comment>
<dbReference type="EC" id="3.1.3.71" evidence="3"/>
<keyword evidence="5 8" id="KW-0378">Hydrolase</keyword>
<name>A0A5C5V1R4_9BACT</name>
<evidence type="ECO:0000256" key="5">
    <source>
        <dbReference type="ARBA" id="ARBA00022801"/>
    </source>
</evidence>
<evidence type="ECO:0000256" key="3">
    <source>
        <dbReference type="ARBA" id="ARBA00012953"/>
    </source>
</evidence>
<evidence type="ECO:0000256" key="1">
    <source>
        <dbReference type="ARBA" id="ARBA00001946"/>
    </source>
</evidence>
<dbReference type="Pfam" id="PF04029">
    <property type="entry name" value="2-ph_phosp"/>
    <property type="match status" value="1"/>
</dbReference>
<dbReference type="InterPro" id="IPR005238">
    <property type="entry name" value="ComB-like"/>
</dbReference>
<dbReference type="Proteomes" id="UP000318878">
    <property type="component" value="Unassembled WGS sequence"/>
</dbReference>
<dbReference type="GO" id="GO:0000287">
    <property type="term" value="F:magnesium ion binding"/>
    <property type="evidence" value="ECO:0007669"/>
    <property type="project" value="InterPro"/>
</dbReference>
<evidence type="ECO:0000256" key="7">
    <source>
        <dbReference type="ARBA" id="ARBA00033711"/>
    </source>
</evidence>
<keyword evidence="9" id="KW-1185">Reference proteome</keyword>
<accession>A0A5C5V1R4</accession>
<dbReference type="GO" id="GO:0050545">
    <property type="term" value="F:sulfopyruvate decarboxylase activity"/>
    <property type="evidence" value="ECO:0007669"/>
    <property type="project" value="TreeGrafter"/>
</dbReference>
<dbReference type="RefSeq" id="WP_146434087.1">
    <property type="nucleotide sequence ID" value="NZ_SJPF01000004.1"/>
</dbReference>
<dbReference type="InterPro" id="IPR036702">
    <property type="entry name" value="ComB-like_sf"/>
</dbReference>
<evidence type="ECO:0000313" key="9">
    <source>
        <dbReference type="Proteomes" id="UP000318878"/>
    </source>
</evidence>
<reference evidence="8 9" key="1">
    <citation type="submission" date="2019-02" db="EMBL/GenBank/DDBJ databases">
        <title>Deep-cultivation of Planctomycetes and their phenomic and genomic characterization uncovers novel biology.</title>
        <authorList>
            <person name="Wiegand S."/>
            <person name="Jogler M."/>
            <person name="Boedeker C."/>
            <person name="Pinto D."/>
            <person name="Vollmers J."/>
            <person name="Rivas-Marin E."/>
            <person name="Kohn T."/>
            <person name="Peeters S.H."/>
            <person name="Heuer A."/>
            <person name="Rast P."/>
            <person name="Oberbeckmann S."/>
            <person name="Bunk B."/>
            <person name="Jeske O."/>
            <person name="Meyerdierks A."/>
            <person name="Storesund J.E."/>
            <person name="Kallscheuer N."/>
            <person name="Luecker S."/>
            <person name="Lage O.M."/>
            <person name="Pohl T."/>
            <person name="Merkel B.J."/>
            <person name="Hornburger P."/>
            <person name="Mueller R.-W."/>
            <person name="Bruemmer F."/>
            <person name="Labrenz M."/>
            <person name="Spormann A.M."/>
            <person name="Op Den Camp H."/>
            <person name="Overmann J."/>
            <person name="Amann R."/>
            <person name="Jetten M.S.M."/>
            <person name="Mascher T."/>
            <person name="Medema M.H."/>
            <person name="Devos D.P."/>
            <person name="Kaster A.-K."/>
            <person name="Ovreas L."/>
            <person name="Rohde M."/>
            <person name="Galperin M.Y."/>
            <person name="Jogler C."/>
        </authorList>
    </citation>
    <scope>NUCLEOTIDE SEQUENCE [LARGE SCALE GENOMIC DNA]</scope>
    <source>
        <strain evidence="8 9">Enr8</strain>
    </source>
</reference>
<dbReference type="EMBL" id="SJPF01000004">
    <property type="protein sequence ID" value="TWT31727.1"/>
    <property type="molecule type" value="Genomic_DNA"/>
</dbReference>